<feature type="transmembrane region" description="Helical" evidence="5">
    <location>
        <begin position="39"/>
        <end position="58"/>
    </location>
</feature>
<keyword evidence="4 5" id="KW-0472">Membrane</keyword>
<keyword evidence="3 5" id="KW-1133">Transmembrane helix</keyword>
<dbReference type="OrthoDB" id="8048523at2759"/>
<evidence type="ECO:0000256" key="4">
    <source>
        <dbReference type="ARBA" id="ARBA00023136"/>
    </source>
</evidence>
<feature type="transmembrane region" description="Helical" evidence="5">
    <location>
        <begin position="201"/>
        <end position="223"/>
    </location>
</feature>
<feature type="transmembrane region" description="Helical" evidence="5">
    <location>
        <begin position="108"/>
        <end position="126"/>
    </location>
</feature>
<proteinExistence type="predicted"/>
<dbReference type="RefSeq" id="XP_040747632.1">
    <property type="nucleotide sequence ID" value="XM_040891170.1"/>
</dbReference>
<keyword evidence="7" id="KW-1185">Reference proteome</keyword>
<evidence type="ECO:0008006" key="8">
    <source>
        <dbReference type="Google" id="ProtNLM"/>
    </source>
</evidence>
<dbReference type="SMART" id="SM00679">
    <property type="entry name" value="CTNS"/>
    <property type="match status" value="2"/>
</dbReference>
<dbReference type="InterPro" id="IPR051415">
    <property type="entry name" value="LAAT-1"/>
</dbReference>
<organism evidence="6 7">
    <name type="scientific">Linderina pennispora</name>
    <dbReference type="NCBI Taxonomy" id="61395"/>
    <lineage>
        <taxon>Eukaryota</taxon>
        <taxon>Fungi</taxon>
        <taxon>Fungi incertae sedis</taxon>
        <taxon>Zoopagomycota</taxon>
        <taxon>Kickxellomycotina</taxon>
        <taxon>Kickxellomycetes</taxon>
        <taxon>Kickxellales</taxon>
        <taxon>Kickxellaceae</taxon>
        <taxon>Linderina</taxon>
    </lineage>
</organism>
<keyword evidence="2 5" id="KW-0812">Transmembrane</keyword>
<evidence type="ECO:0000313" key="6">
    <source>
        <dbReference type="EMBL" id="ORX74421.1"/>
    </source>
</evidence>
<evidence type="ECO:0000256" key="1">
    <source>
        <dbReference type="ARBA" id="ARBA00004141"/>
    </source>
</evidence>
<dbReference type="InterPro" id="IPR006603">
    <property type="entry name" value="PQ-loop_rpt"/>
</dbReference>
<feature type="transmembrane region" description="Helical" evidence="5">
    <location>
        <begin position="168"/>
        <end position="189"/>
    </location>
</feature>
<comment type="caution">
    <text evidence="6">The sequence shown here is derived from an EMBL/GenBank/DDBJ whole genome shotgun (WGS) entry which is preliminary data.</text>
</comment>
<evidence type="ECO:0000256" key="2">
    <source>
        <dbReference type="ARBA" id="ARBA00022692"/>
    </source>
</evidence>
<dbReference type="Gene3D" id="1.20.1280.290">
    <property type="match status" value="2"/>
</dbReference>
<dbReference type="FunFam" id="1.20.1280.290:FF:000012">
    <property type="entry name" value="Vacuolar membrane PQ loop repeat protein"/>
    <property type="match status" value="1"/>
</dbReference>
<gene>
    <name evidence="6" type="ORF">DL89DRAFT_319956</name>
</gene>
<accession>A0A1Y1WLH7</accession>
<protein>
    <recommendedName>
        <fullName evidence="8">PQ-loop-domain-containing protein</fullName>
    </recommendedName>
</protein>
<dbReference type="GeneID" id="63807818"/>
<evidence type="ECO:0000256" key="3">
    <source>
        <dbReference type="ARBA" id="ARBA00022989"/>
    </source>
</evidence>
<feature type="transmembrane region" description="Helical" evidence="5">
    <location>
        <begin position="138"/>
        <end position="156"/>
    </location>
</feature>
<dbReference type="PANTHER" id="PTHR16201:SF44">
    <property type="entry name" value="SEVEN TRANSMEMBRANE PROTEIN 1"/>
    <property type="match status" value="1"/>
</dbReference>
<dbReference type="EMBL" id="MCFD01000001">
    <property type="protein sequence ID" value="ORX74421.1"/>
    <property type="molecule type" value="Genomic_DNA"/>
</dbReference>
<comment type="subcellular location">
    <subcellularLocation>
        <location evidence="1">Membrane</location>
        <topology evidence="1">Multi-pass membrane protein</topology>
    </subcellularLocation>
</comment>
<dbReference type="Proteomes" id="UP000193922">
    <property type="component" value="Unassembled WGS sequence"/>
</dbReference>
<dbReference type="AlphaFoldDB" id="A0A1Y1WLH7"/>
<name>A0A1Y1WLH7_9FUNG</name>
<sequence length="240" mass="26772">MVWNQVVSKVLGYFSIGCWLVVFAPQIYENYKRKGGDGVSLLFLYIWILGDIIHYYNYANRRRAQTLDSGGRRMCITATAHATRATSMMSLNSSKGHATSRSALTMPAMFPIIAIILSLVSGTVSLSKPVKIHPFSQAMGYISAVLFLGARIPQIIKNYRKKSCEGLSIGMFIFSILGNVSFTMSLMLYSLNSDYILANIPWILGSTGTLFFDLAIFLQFYWYHGSIEPCESTYASDAEV</sequence>
<feature type="transmembrane region" description="Helical" evidence="5">
    <location>
        <begin position="6"/>
        <end position="27"/>
    </location>
</feature>
<evidence type="ECO:0000313" key="7">
    <source>
        <dbReference type="Proteomes" id="UP000193922"/>
    </source>
</evidence>
<dbReference type="PANTHER" id="PTHR16201">
    <property type="entry name" value="SEVEN TRANSMEMBRANE PROTEIN 1-RELATED"/>
    <property type="match status" value="1"/>
</dbReference>
<evidence type="ECO:0000256" key="5">
    <source>
        <dbReference type="SAM" id="Phobius"/>
    </source>
</evidence>
<dbReference type="Pfam" id="PF04193">
    <property type="entry name" value="PQ-loop"/>
    <property type="match status" value="2"/>
</dbReference>
<reference evidence="6 7" key="1">
    <citation type="submission" date="2016-07" db="EMBL/GenBank/DDBJ databases">
        <title>Pervasive Adenine N6-methylation of Active Genes in Fungi.</title>
        <authorList>
            <consortium name="DOE Joint Genome Institute"/>
            <person name="Mondo S.J."/>
            <person name="Dannebaum R.O."/>
            <person name="Kuo R.C."/>
            <person name="Labutti K."/>
            <person name="Haridas S."/>
            <person name="Kuo A."/>
            <person name="Salamov A."/>
            <person name="Ahrendt S.R."/>
            <person name="Lipzen A."/>
            <person name="Sullivan W."/>
            <person name="Andreopoulos W.B."/>
            <person name="Clum A."/>
            <person name="Lindquist E."/>
            <person name="Daum C."/>
            <person name="Ramamoorthy G.K."/>
            <person name="Gryganskyi A."/>
            <person name="Culley D."/>
            <person name="Magnuson J.K."/>
            <person name="James T.Y."/>
            <person name="O'Malley M.A."/>
            <person name="Stajich J.E."/>
            <person name="Spatafora J.W."/>
            <person name="Visel A."/>
            <person name="Grigoriev I.V."/>
        </authorList>
    </citation>
    <scope>NUCLEOTIDE SEQUENCE [LARGE SCALE GENOMIC DNA]</scope>
    <source>
        <strain evidence="6 7">ATCC 12442</strain>
    </source>
</reference>
<dbReference type="GO" id="GO:0016020">
    <property type="term" value="C:membrane"/>
    <property type="evidence" value="ECO:0007669"/>
    <property type="project" value="UniProtKB-SubCell"/>
</dbReference>